<evidence type="ECO:0000313" key="2">
    <source>
        <dbReference type="Proteomes" id="UP000677668"/>
    </source>
</evidence>
<accession>A0ABX8B486</accession>
<dbReference type="Pfam" id="PF13692">
    <property type="entry name" value="Glyco_trans_1_4"/>
    <property type="match status" value="1"/>
</dbReference>
<dbReference type="RefSeq" id="WP_211423688.1">
    <property type="nucleotide sequence ID" value="NZ_CP072643.1"/>
</dbReference>
<organism evidence="1 2">
    <name type="scientific">Chloracidobacterium sp. N</name>
    <dbReference type="NCBI Taxonomy" id="2821540"/>
    <lineage>
        <taxon>Bacteria</taxon>
        <taxon>Pseudomonadati</taxon>
        <taxon>Acidobacteriota</taxon>
        <taxon>Terriglobia</taxon>
        <taxon>Terriglobales</taxon>
        <taxon>Acidobacteriaceae</taxon>
        <taxon>Chloracidobacterium</taxon>
        <taxon>Chloracidobacterium aggregatum</taxon>
    </lineage>
</organism>
<proteinExistence type="predicted"/>
<dbReference type="PANTHER" id="PTHR45947">
    <property type="entry name" value="SULFOQUINOVOSYL TRANSFERASE SQD2"/>
    <property type="match status" value="1"/>
</dbReference>
<dbReference type="CDD" id="cd03801">
    <property type="entry name" value="GT4_PimA-like"/>
    <property type="match status" value="1"/>
</dbReference>
<name>A0ABX8B486_9BACT</name>
<dbReference type="InterPro" id="IPR050194">
    <property type="entry name" value="Glycosyltransferase_grp1"/>
</dbReference>
<protein>
    <submittedName>
        <fullName evidence="1">Glycosyltransferase family 4 protein</fullName>
    </submittedName>
</protein>
<dbReference type="Gene3D" id="3.40.50.2000">
    <property type="entry name" value="Glycogen Phosphorylase B"/>
    <property type="match status" value="2"/>
</dbReference>
<dbReference type="Proteomes" id="UP000677668">
    <property type="component" value="Chromosome 2"/>
</dbReference>
<gene>
    <name evidence="1" type="ORF">J8C05_11515</name>
</gene>
<dbReference type="PANTHER" id="PTHR45947:SF3">
    <property type="entry name" value="SULFOQUINOVOSYL TRANSFERASE SQD2"/>
    <property type="match status" value="1"/>
</dbReference>
<dbReference type="EMBL" id="CP072643">
    <property type="protein sequence ID" value="QUV95465.1"/>
    <property type="molecule type" value="Genomic_DNA"/>
</dbReference>
<sequence>MKVLLAHPGTQHAFQLARQLARLGMLEGFWTGLALREEAWWVRQLTQVGGVRERLGNRLLSGVARRHLHLRPWRELAALWALRQGAPALEVFLRRNQHFQESIPTAALRAVDVVIGFDTSSWMLAERCRDLGRRFILDQSIAHPLWKKWVFETVAARYPDWRESLVPPLPAMLAHEAQEHALADTIVVASSFTTRSLVAHGVPVERIVCNPYGVDLEAFTPRPPPEAGRPFRFLFLGSVTARKGVPLLLEVWEKLAPRHAELWLVGPVAPEVQPHIPDLPGLKVMGKRPHRDLPDIIRSCDVLVFPSYFEGFGLVVLEAMACGVPVIASDATVGPDLIEDGVDGWLMMAGDAARLQALMETALSQPDKTFDMGRLARQRVAAYTWDAYGIRWKTLLETAR</sequence>
<evidence type="ECO:0000313" key="1">
    <source>
        <dbReference type="EMBL" id="QUV95465.1"/>
    </source>
</evidence>
<keyword evidence="2" id="KW-1185">Reference proteome</keyword>
<reference evidence="1 2" key="1">
    <citation type="submission" date="2021-03" db="EMBL/GenBank/DDBJ databases">
        <title>Genomic and phenotypic characterization of Chloracidobacterium isolates provides evidence for multiple species.</title>
        <authorList>
            <person name="Saini M.K."/>
            <person name="Costas A.M.G."/>
            <person name="Tank M."/>
            <person name="Bryant D.A."/>
        </authorList>
    </citation>
    <scope>NUCLEOTIDE SEQUENCE [LARGE SCALE GENOMIC DNA]</scope>
    <source>
        <strain evidence="1 2">N</strain>
    </source>
</reference>
<dbReference type="SUPFAM" id="SSF53756">
    <property type="entry name" value="UDP-Glycosyltransferase/glycogen phosphorylase"/>
    <property type="match status" value="1"/>
</dbReference>